<evidence type="ECO:0000313" key="3">
    <source>
        <dbReference type="Proteomes" id="UP000001542"/>
    </source>
</evidence>
<dbReference type="OrthoDB" id="10483667at2759"/>
<gene>
    <name evidence="2" type="ORF">TVAG_431140</name>
</gene>
<proteinExistence type="predicted"/>
<dbReference type="Proteomes" id="UP000001542">
    <property type="component" value="Unassembled WGS sequence"/>
</dbReference>
<dbReference type="KEGG" id="tva:4759804"/>
<accession>A2EZF2</accession>
<dbReference type="VEuPathDB" id="TrichDB:TVAGG3_0587800"/>
<dbReference type="AlphaFoldDB" id="A2EZF2"/>
<evidence type="ECO:0000313" key="2">
    <source>
        <dbReference type="EMBL" id="EAY01973.1"/>
    </source>
</evidence>
<reference evidence="2" key="1">
    <citation type="submission" date="2006-10" db="EMBL/GenBank/DDBJ databases">
        <authorList>
            <person name="Amadeo P."/>
            <person name="Zhao Q."/>
            <person name="Wortman J."/>
            <person name="Fraser-Liggett C."/>
            <person name="Carlton J."/>
        </authorList>
    </citation>
    <scope>NUCLEOTIDE SEQUENCE</scope>
    <source>
        <strain evidence="2">G3</strain>
    </source>
</reference>
<dbReference type="VEuPathDB" id="TrichDB:TVAG_431140"/>
<keyword evidence="1" id="KW-0812">Transmembrane</keyword>
<dbReference type="RefSeq" id="XP_001330814.1">
    <property type="nucleotide sequence ID" value="XM_001330778.1"/>
</dbReference>
<dbReference type="InParanoid" id="A2EZF2"/>
<evidence type="ECO:0000256" key="1">
    <source>
        <dbReference type="SAM" id="Phobius"/>
    </source>
</evidence>
<organism evidence="2 3">
    <name type="scientific">Trichomonas vaginalis (strain ATCC PRA-98 / G3)</name>
    <dbReference type="NCBI Taxonomy" id="412133"/>
    <lineage>
        <taxon>Eukaryota</taxon>
        <taxon>Metamonada</taxon>
        <taxon>Parabasalia</taxon>
        <taxon>Trichomonadida</taxon>
        <taxon>Trichomonadidae</taxon>
        <taxon>Trichomonas</taxon>
    </lineage>
</organism>
<dbReference type="EMBL" id="DS113551">
    <property type="protein sequence ID" value="EAY01973.1"/>
    <property type="molecule type" value="Genomic_DNA"/>
</dbReference>
<keyword evidence="3" id="KW-1185">Reference proteome</keyword>
<protein>
    <submittedName>
        <fullName evidence="2">Uncharacterized protein</fullName>
    </submittedName>
</protein>
<feature type="transmembrane region" description="Helical" evidence="1">
    <location>
        <begin position="149"/>
        <end position="167"/>
    </location>
</feature>
<sequence>MAENPEGTVVEFNPLQTPVQNNDIQIGFRDFVKYLTDGYYEKDIQKQFHDLSDGITGLNNKLEKELFRVQNALVANPSNTIRTLPLLAGREVECISTVQPAAWISGVVGGMYDPVKDFICLNCVGHWEGKARSLNHYLWKSITTPCFCAFHLIALISIILGILFAYLNPNIKNNNLSEIKSIIIVSVISVSYDLGCVIILLMLETFSPDDPAPFEASQVQEQVHQVINSAIECIAVEISDEHKSLATNEMEMKNPQLVGHFVMVFFYETGKTVLANLLKPTGIFSEKNIQTIEWPEFERFLSLFRFLREFSDAEILTYEPIPDLTRKKFFKALIVALERGQPEVHFQLLRLLALALEPPNIRMQHVEKDKHDINMNHYLTTNSVRSLVHDLKIDLIKWKASKNPLSYGSIENQARIEVIVAKSSDEQLVTFRSHASRFSSTYTELG</sequence>
<name>A2EZF2_TRIV3</name>
<reference evidence="2" key="2">
    <citation type="journal article" date="2007" name="Science">
        <title>Draft genome sequence of the sexually transmitted pathogen Trichomonas vaginalis.</title>
        <authorList>
            <person name="Carlton J.M."/>
            <person name="Hirt R.P."/>
            <person name="Silva J.C."/>
            <person name="Delcher A.L."/>
            <person name="Schatz M."/>
            <person name="Zhao Q."/>
            <person name="Wortman J.R."/>
            <person name="Bidwell S.L."/>
            <person name="Alsmark U.C.M."/>
            <person name="Besteiro S."/>
            <person name="Sicheritz-Ponten T."/>
            <person name="Noel C.J."/>
            <person name="Dacks J.B."/>
            <person name="Foster P.G."/>
            <person name="Simillion C."/>
            <person name="Van de Peer Y."/>
            <person name="Miranda-Saavedra D."/>
            <person name="Barton G.J."/>
            <person name="Westrop G.D."/>
            <person name="Mueller S."/>
            <person name="Dessi D."/>
            <person name="Fiori P.L."/>
            <person name="Ren Q."/>
            <person name="Paulsen I."/>
            <person name="Zhang H."/>
            <person name="Bastida-Corcuera F.D."/>
            <person name="Simoes-Barbosa A."/>
            <person name="Brown M.T."/>
            <person name="Hayes R.D."/>
            <person name="Mukherjee M."/>
            <person name="Okumura C.Y."/>
            <person name="Schneider R."/>
            <person name="Smith A.J."/>
            <person name="Vanacova S."/>
            <person name="Villalvazo M."/>
            <person name="Haas B.J."/>
            <person name="Pertea M."/>
            <person name="Feldblyum T.V."/>
            <person name="Utterback T.R."/>
            <person name="Shu C.L."/>
            <person name="Osoegawa K."/>
            <person name="de Jong P.J."/>
            <person name="Hrdy I."/>
            <person name="Horvathova L."/>
            <person name="Zubacova Z."/>
            <person name="Dolezal P."/>
            <person name="Malik S.B."/>
            <person name="Logsdon J.M. Jr."/>
            <person name="Henze K."/>
            <person name="Gupta A."/>
            <person name="Wang C.C."/>
            <person name="Dunne R.L."/>
            <person name="Upcroft J.A."/>
            <person name="Upcroft P."/>
            <person name="White O."/>
            <person name="Salzberg S.L."/>
            <person name="Tang P."/>
            <person name="Chiu C.-H."/>
            <person name="Lee Y.-S."/>
            <person name="Embley T.M."/>
            <person name="Coombs G.H."/>
            <person name="Mottram J.C."/>
            <person name="Tachezy J."/>
            <person name="Fraser-Liggett C.M."/>
            <person name="Johnson P.J."/>
        </authorList>
    </citation>
    <scope>NUCLEOTIDE SEQUENCE [LARGE SCALE GENOMIC DNA]</scope>
    <source>
        <strain evidence="2">G3</strain>
    </source>
</reference>
<keyword evidence="1" id="KW-1133">Transmembrane helix</keyword>
<keyword evidence="1" id="KW-0472">Membrane</keyword>
<feature type="transmembrane region" description="Helical" evidence="1">
    <location>
        <begin position="179"/>
        <end position="203"/>
    </location>
</feature>